<evidence type="ECO:0000313" key="2">
    <source>
        <dbReference type="Proteomes" id="UP000499080"/>
    </source>
</evidence>
<dbReference type="Proteomes" id="UP000499080">
    <property type="component" value="Unassembled WGS sequence"/>
</dbReference>
<comment type="caution">
    <text evidence="1">The sequence shown here is derived from an EMBL/GenBank/DDBJ whole genome shotgun (WGS) entry which is preliminary data.</text>
</comment>
<gene>
    <name evidence="1" type="ORF">AVEN_216851_1</name>
</gene>
<dbReference type="AlphaFoldDB" id="A0A4Y2TL21"/>
<keyword evidence="2" id="KW-1185">Reference proteome</keyword>
<sequence>MGIWIDLSSDACPVHRFWQARDLNGEDKYLTITFTWIIPRKLTVVPARLGKKAVDKKKELINTSQYHTKTNVGLAGLGLEELCERVENVCGKIG</sequence>
<organism evidence="1 2">
    <name type="scientific">Araneus ventricosus</name>
    <name type="common">Orbweaver spider</name>
    <name type="synonym">Epeira ventricosa</name>
    <dbReference type="NCBI Taxonomy" id="182803"/>
    <lineage>
        <taxon>Eukaryota</taxon>
        <taxon>Metazoa</taxon>
        <taxon>Ecdysozoa</taxon>
        <taxon>Arthropoda</taxon>
        <taxon>Chelicerata</taxon>
        <taxon>Arachnida</taxon>
        <taxon>Araneae</taxon>
        <taxon>Araneomorphae</taxon>
        <taxon>Entelegynae</taxon>
        <taxon>Araneoidea</taxon>
        <taxon>Araneidae</taxon>
        <taxon>Araneus</taxon>
    </lineage>
</organism>
<accession>A0A4Y2TL21</accession>
<proteinExistence type="predicted"/>
<evidence type="ECO:0000313" key="1">
    <source>
        <dbReference type="EMBL" id="GBO00137.1"/>
    </source>
</evidence>
<reference evidence="1 2" key="1">
    <citation type="journal article" date="2019" name="Sci. Rep.">
        <title>Orb-weaving spider Araneus ventricosus genome elucidates the spidroin gene catalogue.</title>
        <authorList>
            <person name="Kono N."/>
            <person name="Nakamura H."/>
            <person name="Ohtoshi R."/>
            <person name="Moran D.A.P."/>
            <person name="Shinohara A."/>
            <person name="Yoshida Y."/>
            <person name="Fujiwara M."/>
            <person name="Mori M."/>
            <person name="Tomita M."/>
            <person name="Arakawa K."/>
        </authorList>
    </citation>
    <scope>NUCLEOTIDE SEQUENCE [LARGE SCALE GENOMIC DNA]</scope>
</reference>
<dbReference type="EMBL" id="BGPR01028768">
    <property type="protein sequence ID" value="GBO00137.1"/>
    <property type="molecule type" value="Genomic_DNA"/>
</dbReference>
<name>A0A4Y2TL21_ARAVE</name>
<protein>
    <submittedName>
        <fullName evidence="1">Uncharacterized protein</fullName>
    </submittedName>
</protein>